<dbReference type="Proteomes" id="UP001485043">
    <property type="component" value="Unassembled WGS sequence"/>
</dbReference>
<comment type="caution">
    <text evidence="1">The sequence shown here is derived from an EMBL/GenBank/DDBJ whole genome shotgun (WGS) entry which is preliminary data.</text>
</comment>
<keyword evidence="2" id="KW-1185">Reference proteome</keyword>
<reference evidence="1 2" key="1">
    <citation type="journal article" date="2024" name="Nat. Commun.">
        <title>Phylogenomics reveals the evolutionary origins of lichenization in chlorophyte algae.</title>
        <authorList>
            <person name="Puginier C."/>
            <person name="Libourel C."/>
            <person name="Otte J."/>
            <person name="Skaloud P."/>
            <person name="Haon M."/>
            <person name="Grisel S."/>
            <person name="Petersen M."/>
            <person name="Berrin J.G."/>
            <person name="Delaux P.M."/>
            <person name="Dal Grande F."/>
            <person name="Keller J."/>
        </authorList>
    </citation>
    <scope>NUCLEOTIDE SEQUENCE [LARGE SCALE GENOMIC DNA]</scope>
    <source>
        <strain evidence="1 2">SAG 2523</strain>
    </source>
</reference>
<accession>A0AAW1SR00</accession>
<protein>
    <submittedName>
        <fullName evidence="1">Uncharacterized protein</fullName>
    </submittedName>
</protein>
<gene>
    <name evidence="1" type="ORF">WJX84_000578</name>
</gene>
<proteinExistence type="predicted"/>
<evidence type="ECO:0000313" key="1">
    <source>
        <dbReference type="EMBL" id="KAK9852598.1"/>
    </source>
</evidence>
<evidence type="ECO:0000313" key="2">
    <source>
        <dbReference type="Proteomes" id="UP001485043"/>
    </source>
</evidence>
<dbReference type="AlphaFoldDB" id="A0AAW1SR00"/>
<name>A0AAW1SR00_9CHLO</name>
<organism evidence="1 2">
    <name type="scientific">Apatococcus fuscideae</name>
    <dbReference type="NCBI Taxonomy" id="2026836"/>
    <lineage>
        <taxon>Eukaryota</taxon>
        <taxon>Viridiplantae</taxon>
        <taxon>Chlorophyta</taxon>
        <taxon>core chlorophytes</taxon>
        <taxon>Trebouxiophyceae</taxon>
        <taxon>Chlorellales</taxon>
        <taxon>Chlorellaceae</taxon>
        <taxon>Apatococcus</taxon>
    </lineage>
</organism>
<sequence length="173" mass="18234">MARETPVGNAAGIFRSRRLLSSPLSVSGQSRSGRTASRRVQVVRCQVGSSKRSSGLLHKSASLVTGLAAAFAVAVAPLPSVLLDAAPLSTNDLIEKLNTNILPKIRSQLNDLSKSSDNNDATEALKKQLQAVEGSIGKLLDDVQAGKDDLVPGDAGELQQDFDNIKKSLPNFS</sequence>
<dbReference type="EMBL" id="JALJOV010001181">
    <property type="protein sequence ID" value="KAK9852598.1"/>
    <property type="molecule type" value="Genomic_DNA"/>
</dbReference>